<dbReference type="AlphaFoldDB" id="R9H285"/>
<evidence type="ECO:0000313" key="1">
    <source>
        <dbReference type="EMBL" id="EOR95324.1"/>
    </source>
</evidence>
<dbReference type="Proteomes" id="UP000014174">
    <property type="component" value="Unassembled WGS sequence"/>
</dbReference>
<organism evidence="1 2">
    <name type="scientific">Arcticibacter svalbardensis MN12-7</name>
    <dbReference type="NCBI Taxonomy" id="1150600"/>
    <lineage>
        <taxon>Bacteria</taxon>
        <taxon>Pseudomonadati</taxon>
        <taxon>Bacteroidota</taxon>
        <taxon>Sphingobacteriia</taxon>
        <taxon>Sphingobacteriales</taxon>
        <taxon>Sphingobacteriaceae</taxon>
        <taxon>Arcticibacter</taxon>
    </lineage>
</organism>
<keyword evidence="2" id="KW-1185">Reference proteome</keyword>
<evidence type="ECO:0000313" key="2">
    <source>
        <dbReference type="Proteomes" id="UP000014174"/>
    </source>
</evidence>
<name>R9H285_9SPHI</name>
<proteinExistence type="predicted"/>
<sequence>MVTGHFRKFSFIFNKVLSSNNTVINFLITSNKSHYKKTVKYLENIYVSF</sequence>
<comment type="caution">
    <text evidence="1">The sequence shown here is derived from an EMBL/GenBank/DDBJ whole genome shotgun (WGS) entry which is preliminary data.</text>
</comment>
<reference evidence="1 2" key="1">
    <citation type="journal article" date="2013" name="Genome Announc.">
        <title>Draft Genome Sequence of Arcticibacter svalbardensis Strain MN12-7T, a Member of the Family Sphingobacteriaceae Isolated from an Arctic Soil Sample.</title>
        <authorList>
            <person name="Shivaji S."/>
            <person name="Ara S."/>
            <person name="Prasad S."/>
            <person name="Manasa B.P."/>
            <person name="Begum Z."/>
            <person name="Singh A."/>
            <person name="Kumar Pinnaka A."/>
        </authorList>
    </citation>
    <scope>NUCLEOTIDE SEQUENCE [LARGE SCALE GENOMIC DNA]</scope>
    <source>
        <strain evidence="1 2">MN12-7</strain>
    </source>
</reference>
<protein>
    <submittedName>
        <fullName evidence="1">Uncharacterized protein</fullName>
    </submittedName>
</protein>
<dbReference type="EMBL" id="AQPN01000056">
    <property type="protein sequence ID" value="EOR95324.1"/>
    <property type="molecule type" value="Genomic_DNA"/>
</dbReference>
<gene>
    <name evidence="1" type="ORF">ADIARSV_1499</name>
</gene>
<dbReference type="STRING" id="1150600.ADIARSV_1499"/>
<accession>R9H285</accession>